<evidence type="ECO:0000259" key="4">
    <source>
        <dbReference type="PROSITE" id="PS51123"/>
    </source>
</evidence>
<dbReference type="PANTHER" id="PTHR30329">
    <property type="entry name" value="STATOR ELEMENT OF FLAGELLAR MOTOR COMPLEX"/>
    <property type="match status" value="1"/>
</dbReference>
<dbReference type="PANTHER" id="PTHR30329:SF21">
    <property type="entry name" value="LIPOPROTEIN YIAD-RELATED"/>
    <property type="match status" value="1"/>
</dbReference>
<dbReference type="InterPro" id="IPR036737">
    <property type="entry name" value="OmpA-like_sf"/>
</dbReference>
<dbReference type="Gene3D" id="3.40.50.10610">
    <property type="entry name" value="ABC-type transport auxiliary lipoprotein component"/>
    <property type="match status" value="2"/>
</dbReference>
<reference evidence="5" key="1">
    <citation type="submission" date="2018-06" db="EMBL/GenBank/DDBJ databases">
        <authorList>
            <person name="Zhirakovskaya E."/>
        </authorList>
    </citation>
    <scope>NUCLEOTIDE SEQUENCE</scope>
</reference>
<name>A0A3B1DSC1_9ZZZZ</name>
<dbReference type="InterPro" id="IPR050330">
    <property type="entry name" value="Bact_OuterMem_StrucFunc"/>
</dbReference>
<evidence type="ECO:0000256" key="2">
    <source>
        <dbReference type="ARBA" id="ARBA00023136"/>
    </source>
</evidence>
<dbReference type="SUPFAM" id="SSF103088">
    <property type="entry name" value="OmpA-like"/>
    <property type="match status" value="1"/>
</dbReference>
<evidence type="ECO:0000256" key="3">
    <source>
        <dbReference type="ARBA" id="ARBA00023237"/>
    </source>
</evidence>
<proteinExistence type="predicted"/>
<keyword evidence="2" id="KW-0472">Membrane</keyword>
<comment type="subcellular location">
    <subcellularLocation>
        <location evidence="1">Cell outer membrane</location>
    </subcellularLocation>
</comment>
<protein>
    <recommendedName>
        <fullName evidence="4">OmpA-like domain-containing protein</fullName>
    </recommendedName>
</protein>
<dbReference type="InterPro" id="IPR006665">
    <property type="entry name" value="OmpA-like"/>
</dbReference>
<dbReference type="PROSITE" id="PS51123">
    <property type="entry name" value="OMPA_2"/>
    <property type="match status" value="1"/>
</dbReference>
<accession>A0A3B1DSC1</accession>
<dbReference type="Pfam" id="PF00691">
    <property type="entry name" value="OmpA"/>
    <property type="match status" value="1"/>
</dbReference>
<dbReference type="PRINTS" id="PR01021">
    <property type="entry name" value="OMPADOMAIN"/>
</dbReference>
<evidence type="ECO:0000256" key="1">
    <source>
        <dbReference type="ARBA" id="ARBA00004442"/>
    </source>
</evidence>
<evidence type="ECO:0000313" key="5">
    <source>
        <dbReference type="EMBL" id="VAX31587.1"/>
    </source>
</evidence>
<dbReference type="Gene3D" id="3.30.1330.60">
    <property type="entry name" value="OmpA-like domain"/>
    <property type="match status" value="1"/>
</dbReference>
<organism evidence="5">
    <name type="scientific">hydrothermal vent metagenome</name>
    <dbReference type="NCBI Taxonomy" id="652676"/>
    <lineage>
        <taxon>unclassified sequences</taxon>
        <taxon>metagenomes</taxon>
        <taxon>ecological metagenomes</taxon>
    </lineage>
</organism>
<dbReference type="EMBL" id="UOGH01000209">
    <property type="protein sequence ID" value="VAX31587.1"/>
    <property type="molecule type" value="Genomic_DNA"/>
</dbReference>
<dbReference type="AlphaFoldDB" id="A0A3B1DSC1"/>
<dbReference type="CDD" id="cd07185">
    <property type="entry name" value="OmpA_C-like"/>
    <property type="match status" value="1"/>
</dbReference>
<feature type="non-terminal residue" evidence="5">
    <location>
        <position position="1"/>
    </location>
</feature>
<dbReference type="GO" id="GO:0009279">
    <property type="term" value="C:cell outer membrane"/>
    <property type="evidence" value="ECO:0007669"/>
    <property type="project" value="UniProtKB-SubCell"/>
</dbReference>
<sequence length="468" mass="52133">KGFDLVDEDSLNRFLLKERVRATGYISRDMARKLGKELNVTAVFLGSVNLFSRRENPGLGFSARLVDSSSGLILWADNASATGDDFTSILGLGRIKTMDKLLPRVADRLLASFTARPPRKDTENTYRIAVMPFRNNSGVSDAGMIATYMFLVELFKNPVFEPVEYGEVRRAVVDLRVRERGELDYMDMKALSDSLGVDGFLVGTVDLYSDGLNASSSPEVSIAARIVDARKNRLLWCDSSQLRGDDNVFILDWGRIRSVDGVASRVVLKLVERAEKVCGRVAPAASGQSSVVSGVLSKVTLEGTVPVVSRPPPEIEKVMPVIPVSRDLQKESETCQDSEIEQRSPHTTGKFQTTIYFDYSSAEIREDAYRTLPGFIDSLNDGEITGVIIEGHACAHGTKQFNYEISRRRALAVKEFLIKHVNIAEDRILIKYFGEDRLLYPEIPTKENINDPEVKKNRRVLVAVTCRQ</sequence>
<feature type="domain" description="OmpA-like" evidence="4">
    <location>
        <begin position="344"/>
        <end position="468"/>
    </location>
</feature>
<keyword evidence="3" id="KW-0998">Cell outer membrane</keyword>
<gene>
    <name evidence="5" type="ORF">MNBD_NITROSPIRAE02-975</name>
</gene>
<dbReference type="InterPro" id="IPR006664">
    <property type="entry name" value="OMP_bac"/>
</dbReference>